<sequence length="44" mass="4874">MLATILISVAFLKTNTEKSQKKFGYSNKFAPIGQISKTEITPID</sequence>
<evidence type="ECO:0000313" key="1">
    <source>
        <dbReference type="EMBL" id="EGV05233.1"/>
    </source>
</evidence>
<dbReference type="AlphaFoldDB" id="F9QB54"/>
<name>F9QB54_9PAST</name>
<dbReference type="EMBL" id="AFUV01000020">
    <property type="protein sequence ID" value="EGV05233.1"/>
    <property type="molecule type" value="Genomic_DNA"/>
</dbReference>
<comment type="caution">
    <text evidence="1">The sequence shown here is derived from an EMBL/GenBank/DDBJ whole genome shotgun (WGS) entry which is preliminary data.</text>
</comment>
<protein>
    <submittedName>
        <fullName evidence="1">Uncharacterized protein</fullName>
    </submittedName>
</protein>
<organism evidence="1 2">
    <name type="scientific">Haemophilus pittmaniae HK 85</name>
    <dbReference type="NCBI Taxonomy" id="1035188"/>
    <lineage>
        <taxon>Bacteria</taxon>
        <taxon>Pseudomonadati</taxon>
        <taxon>Pseudomonadota</taxon>
        <taxon>Gammaproteobacteria</taxon>
        <taxon>Pasteurellales</taxon>
        <taxon>Pasteurellaceae</taxon>
        <taxon>Haemophilus</taxon>
    </lineage>
</organism>
<proteinExistence type="predicted"/>
<accession>F9QB54</accession>
<dbReference type="Proteomes" id="UP000006235">
    <property type="component" value="Unassembled WGS sequence"/>
</dbReference>
<reference evidence="1 2" key="1">
    <citation type="submission" date="2011-07" db="EMBL/GenBank/DDBJ databases">
        <authorList>
            <person name="Harkins D.M."/>
            <person name="Madupu R."/>
            <person name="Durkin A.S."/>
            <person name="Torralba M."/>
            <person name="Methe B."/>
            <person name="Sutton G.G."/>
            <person name="Nelson K.E."/>
        </authorList>
    </citation>
    <scope>NUCLEOTIDE SEQUENCE [LARGE SCALE GENOMIC DNA]</scope>
    <source>
        <strain evidence="1 2">HK 85</strain>
    </source>
</reference>
<gene>
    <name evidence="1" type="ORF">HMPREF9952_1399</name>
</gene>
<evidence type="ECO:0000313" key="2">
    <source>
        <dbReference type="Proteomes" id="UP000006235"/>
    </source>
</evidence>